<dbReference type="Pfam" id="PF09335">
    <property type="entry name" value="VTT_dom"/>
    <property type="match status" value="1"/>
</dbReference>
<feature type="transmembrane region" description="Helical" evidence="7">
    <location>
        <begin position="25"/>
        <end position="43"/>
    </location>
</feature>
<keyword evidence="4 7" id="KW-0812">Transmembrane</keyword>
<dbReference type="PANTHER" id="PTHR30353:SF0">
    <property type="entry name" value="TRANSMEMBRANE PROTEIN"/>
    <property type="match status" value="1"/>
</dbReference>
<name>A0A9W6B0F4_9LACO</name>
<protein>
    <submittedName>
        <fullName evidence="9">Membrane protein</fullName>
    </submittedName>
</protein>
<keyword evidence="5 7" id="KW-1133">Transmembrane helix</keyword>
<dbReference type="EMBL" id="BRPL01000002">
    <property type="protein sequence ID" value="GLB46714.1"/>
    <property type="molecule type" value="Genomic_DNA"/>
</dbReference>
<comment type="similarity">
    <text evidence="2 7">Belongs to the DedA family.</text>
</comment>
<dbReference type="Proteomes" id="UP001144204">
    <property type="component" value="Unassembled WGS sequence"/>
</dbReference>
<evidence type="ECO:0000256" key="4">
    <source>
        <dbReference type="ARBA" id="ARBA00022692"/>
    </source>
</evidence>
<evidence type="ECO:0000256" key="7">
    <source>
        <dbReference type="RuleBase" id="RU367016"/>
    </source>
</evidence>
<evidence type="ECO:0000256" key="1">
    <source>
        <dbReference type="ARBA" id="ARBA00004651"/>
    </source>
</evidence>
<keyword evidence="3 7" id="KW-1003">Cell membrane</keyword>
<dbReference type="InterPro" id="IPR032816">
    <property type="entry name" value="VTT_dom"/>
</dbReference>
<comment type="caution">
    <text evidence="9">The sequence shown here is derived from an EMBL/GenBank/DDBJ whole genome shotgun (WGS) entry which is preliminary data.</text>
</comment>
<feature type="transmembrane region" description="Helical" evidence="7">
    <location>
        <begin position="64"/>
        <end position="82"/>
    </location>
</feature>
<evidence type="ECO:0000313" key="10">
    <source>
        <dbReference type="Proteomes" id="UP001144204"/>
    </source>
</evidence>
<keyword evidence="6 7" id="KW-0472">Membrane</keyword>
<dbReference type="RefSeq" id="WP_286136175.1">
    <property type="nucleotide sequence ID" value="NZ_BRPL01000002.1"/>
</dbReference>
<evidence type="ECO:0000256" key="6">
    <source>
        <dbReference type="ARBA" id="ARBA00023136"/>
    </source>
</evidence>
<evidence type="ECO:0000256" key="2">
    <source>
        <dbReference type="ARBA" id="ARBA00010792"/>
    </source>
</evidence>
<organism evidence="9 10">
    <name type="scientific">Philodulcilactobacillus myokoensis</name>
    <dbReference type="NCBI Taxonomy" id="2929573"/>
    <lineage>
        <taxon>Bacteria</taxon>
        <taxon>Bacillati</taxon>
        <taxon>Bacillota</taxon>
        <taxon>Bacilli</taxon>
        <taxon>Lactobacillales</taxon>
        <taxon>Lactobacillaceae</taxon>
        <taxon>Philodulcilactobacillus</taxon>
    </lineage>
</organism>
<dbReference type="GO" id="GO:0005886">
    <property type="term" value="C:plasma membrane"/>
    <property type="evidence" value="ECO:0007669"/>
    <property type="project" value="UniProtKB-SubCell"/>
</dbReference>
<evidence type="ECO:0000259" key="8">
    <source>
        <dbReference type="Pfam" id="PF09335"/>
    </source>
</evidence>
<accession>A0A9W6B0F4</accession>
<evidence type="ECO:0000313" key="9">
    <source>
        <dbReference type="EMBL" id="GLB46714.1"/>
    </source>
</evidence>
<dbReference type="InterPro" id="IPR032818">
    <property type="entry name" value="DedA-like"/>
</dbReference>
<evidence type="ECO:0000256" key="5">
    <source>
        <dbReference type="ARBA" id="ARBA00022989"/>
    </source>
</evidence>
<dbReference type="AlphaFoldDB" id="A0A9W6B0F4"/>
<gene>
    <name evidence="9" type="primary">dedA</name>
    <name evidence="9" type="ORF">WR164_06930</name>
</gene>
<evidence type="ECO:0000256" key="3">
    <source>
        <dbReference type="ARBA" id="ARBA00022475"/>
    </source>
</evidence>
<comment type="subcellular location">
    <subcellularLocation>
        <location evidence="1 7">Cell membrane</location>
        <topology evidence="1 7">Multi-pass membrane protein</topology>
    </subcellularLocation>
</comment>
<reference evidence="9" key="1">
    <citation type="submission" date="2022-07" db="EMBL/GenBank/DDBJ databases">
        <authorList>
            <person name="Kouya T."/>
            <person name="Ishiyama Y."/>
        </authorList>
    </citation>
    <scope>NUCLEOTIDE SEQUENCE</scope>
    <source>
        <strain evidence="9">WR16-4</strain>
    </source>
</reference>
<proteinExistence type="inferred from homology"/>
<feature type="transmembrane region" description="Helical" evidence="7">
    <location>
        <begin position="157"/>
        <end position="176"/>
    </location>
</feature>
<keyword evidence="10" id="KW-1185">Reference proteome</keyword>
<sequence>MENLINFILHINEHLVNIVNLFGNWTYLIILLITFIETGAVIFPFLPGDSLIFAAAALTADSRYHLSIIVLLLITLFGSLLGDSCNFEIGKKVGIKLLNHKLVKKLIGPSSLQRVKDFIKQNGTESLFLARFIPLIRTLAPFIAASSEIKYKGFIKYNWPACITWTLLFCLSGYFFGNIPFIQSHFSLIIIGIIVVSLLPSIIGLLKACTKK</sequence>
<feature type="transmembrane region" description="Helical" evidence="7">
    <location>
        <begin position="182"/>
        <end position="206"/>
    </location>
</feature>
<dbReference type="PANTHER" id="PTHR30353">
    <property type="entry name" value="INNER MEMBRANE PROTEIN DEDA-RELATED"/>
    <property type="match status" value="1"/>
</dbReference>
<reference evidence="9" key="2">
    <citation type="journal article" date="2023" name="PLoS ONE">
        <title>Philodulcilactobacillus myokoensis gen. nov., sp. nov., a fructophilic, acidophilic, and agar-phobic lactic acid bacterium isolated from fermented vegetable extracts.</title>
        <authorList>
            <person name="Kouya T."/>
            <person name="Ishiyama Y."/>
            <person name="Ohashi S."/>
            <person name="Kumakubo R."/>
            <person name="Yamazaki T."/>
            <person name="Otaki T."/>
        </authorList>
    </citation>
    <scope>NUCLEOTIDE SEQUENCE</scope>
    <source>
        <strain evidence="9">WR16-4</strain>
    </source>
</reference>
<feature type="domain" description="VTT" evidence="8">
    <location>
        <begin position="46"/>
        <end position="174"/>
    </location>
</feature>